<dbReference type="Proteomes" id="UP001165498">
    <property type="component" value="Unassembled WGS sequence"/>
</dbReference>
<comment type="caution">
    <text evidence="1">The sequence shown here is derived from an EMBL/GenBank/DDBJ whole genome shotgun (WGS) entry which is preliminary data.</text>
</comment>
<gene>
    <name evidence="1" type="ORF">NM961_22100</name>
</gene>
<protein>
    <submittedName>
        <fullName evidence="1">Uncharacterized protein</fullName>
    </submittedName>
</protein>
<proteinExistence type="predicted"/>
<evidence type="ECO:0000313" key="1">
    <source>
        <dbReference type="EMBL" id="MCQ4167417.1"/>
    </source>
</evidence>
<dbReference type="RefSeq" id="WP_255916604.1">
    <property type="nucleotide sequence ID" value="NZ_JANFQO010000030.1"/>
</dbReference>
<evidence type="ECO:0000313" key="2">
    <source>
        <dbReference type="Proteomes" id="UP001165498"/>
    </source>
</evidence>
<accession>A0ABT1QYQ3</accession>
<keyword evidence="2" id="KW-1185">Reference proteome</keyword>
<name>A0ABT1QYQ3_9GAMM</name>
<reference evidence="1" key="1">
    <citation type="submission" date="2022-07" db="EMBL/GenBank/DDBJ databases">
        <title>Tahibacter sp., a new gammaproteobacterium isolated from the silt sample collected at pig farm.</title>
        <authorList>
            <person name="Chen H."/>
        </authorList>
    </citation>
    <scope>NUCLEOTIDE SEQUENCE</scope>
    <source>
        <strain evidence="1">P2K</strain>
    </source>
</reference>
<organism evidence="1 2">
    <name type="scientific">Tahibacter harae</name>
    <dbReference type="NCBI Taxonomy" id="2963937"/>
    <lineage>
        <taxon>Bacteria</taxon>
        <taxon>Pseudomonadati</taxon>
        <taxon>Pseudomonadota</taxon>
        <taxon>Gammaproteobacteria</taxon>
        <taxon>Lysobacterales</taxon>
        <taxon>Rhodanobacteraceae</taxon>
        <taxon>Tahibacter</taxon>
    </lineage>
</organism>
<dbReference type="EMBL" id="JANFQO010000030">
    <property type="protein sequence ID" value="MCQ4167417.1"/>
    <property type="molecule type" value="Genomic_DNA"/>
</dbReference>
<sequence length="189" mass="20955">MRTRRLYRRSLAGLILLLPLALWTASGEGLLDYLRSRAVDETVVAACGRQDYGGSSWRIDGFQSWSGVLPAEAAAPGLNLQAASLPPGVHLLRVRVALRPGDAEAVKHLDRCELELADSRGRRWKPQPAPLKRREFPARCSGSLSDPPQVALEFRFEQDFLLPEDAVDDVAAVIRLGAEKPRLLRLQLR</sequence>